<dbReference type="GO" id="GO:0006508">
    <property type="term" value="P:proteolysis"/>
    <property type="evidence" value="ECO:0007669"/>
    <property type="project" value="InterPro"/>
</dbReference>
<gene>
    <name evidence="3" type="ORF">EGD98_16610</name>
</gene>
<protein>
    <submittedName>
        <fullName evidence="3">Retropepsin-like domain-containing protein</fullName>
    </submittedName>
</protein>
<organism evidence="3 4">
    <name type="scientific">Haloarcula salinisoli</name>
    <dbReference type="NCBI Taxonomy" id="2487746"/>
    <lineage>
        <taxon>Archaea</taxon>
        <taxon>Methanobacteriati</taxon>
        <taxon>Methanobacteriota</taxon>
        <taxon>Stenosarchaea group</taxon>
        <taxon>Halobacteria</taxon>
        <taxon>Halobacteriales</taxon>
        <taxon>Haloarculaceae</taxon>
        <taxon>Haloarcula</taxon>
    </lineage>
</organism>
<dbReference type="RefSeq" id="WP_220589524.1">
    <property type="nucleotide sequence ID" value="NZ_RKLQ01000003.1"/>
</dbReference>
<dbReference type="Proteomes" id="UP000783863">
    <property type="component" value="Unassembled WGS sequence"/>
</dbReference>
<dbReference type="AlphaFoldDB" id="A0A8J7YP00"/>
<sequence length="159" mass="17870">MCQGYFTTTDGQRRPRLSSTAFLATDVNNDLSFKSGSNVDFLVDTGADTTCFTRATAEKLGLSIGSREPTADVSGVGPDTVPLYIIEEPFVLVFDERDEETPNDFHYEYFNEMHVLPSLDGDILGRDFLSRFEIDWSDYHDRINMARIDDAEGDYDVIG</sequence>
<reference evidence="3" key="1">
    <citation type="submission" date="2021-06" db="EMBL/GenBank/DDBJ databases">
        <title>Halomicroarcula sp. F24A a new haloarchaeum isolated from saline soil.</title>
        <authorList>
            <person name="Duran-Viseras A."/>
            <person name="Sanchez-Porro C."/>
            <person name="Ventosa A."/>
        </authorList>
    </citation>
    <scope>NUCLEOTIDE SEQUENCE</scope>
    <source>
        <strain evidence="3">F24A</strain>
    </source>
</reference>
<name>A0A8J7YP00_9EURY</name>
<accession>A0A8J7YP00</accession>
<keyword evidence="4" id="KW-1185">Reference proteome</keyword>
<dbReference type="CDD" id="cd00303">
    <property type="entry name" value="retropepsin_like"/>
    <property type="match status" value="1"/>
</dbReference>
<dbReference type="PROSITE" id="PS50175">
    <property type="entry name" value="ASP_PROT_RETROV"/>
    <property type="match status" value="1"/>
</dbReference>
<dbReference type="PROSITE" id="PS00141">
    <property type="entry name" value="ASP_PROTEASE"/>
    <property type="match status" value="1"/>
</dbReference>
<evidence type="ECO:0000259" key="2">
    <source>
        <dbReference type="PROSITE" id="PS50175"/>
    </source>
</evidence>
<dbReference type="Gene3D" id="2.40.70.10">
    <property type="entry name" value="Acid Proteases"/>
    <property type="match status" value="1"/>
</dbReference>
<dbReference type="InterPro" id="IPR021109">
    <property type="entry name" value="Peptidase_aspartic_dom_sf"/>
</dbReference>
<dbReference type="InterPro" id="IPR001969">
    <property type="entry name" value="Aspartic_peptidase_AS"/>
</dbReference>
<dbReference type="SUPFAM" id="SSF50630">
    <property type="entry name" value="Acid proteases"/>
    <property type="match status" value="1"/>
</dbReference>
<evidence type="ECO:0000313" key="4">
    <source>
        <dbReference type="Proteomes" id="UP000783863"/>
    </source>
</evidence>
<evidence type="ECO:0000313" key="3">
    <source>
        <dbReference type="EMBL" id="MBX0305286.1"/>
    </source>
</evidence>
<feature type="domain" description="Peptidase A2" evidence="2">
    <location>
        <begin position="39"/>
        <end position="128"/>
    </location>
</feature>
<dbReference type="GO" id="GO:0004190">
    <property type="term" value="F:aspartic-type endopeptidase activity"/>
    <property type="evidence" value="ECO:0007669"/>
    <property type="project" value="InterPro"/>
</dbReference>
<dbReference type="InterPro" id="IPR001995">
    <property type="entry name" value="Peptidase_A2_cat"/>
</dbReference>
<proteinExistence type="predicted"/>
<keyword evidence="1" id="KW-0378">Hydrolase</keyword>
<evidence type="ECO:0000256" key="1">
    <source>
        <dbReference type="ARBA" id="ARBA00022801"/>
    </source>
</evidence>
<dbReference type="Pfam" id="PF13650">
    <property type="entry name" value="Asp_protease_2"/>
    <property type="match status" value="1"/>
</dbReference>
<dbReference type="EMBL" id="RKLQ01000003">
    <property type="protein sequence ID" value="MBX0305286.1"/>
    <property type="molecule type" value="Genomic_DNA"/>
</dbReference>
<comment type="caution">
    <text evidence="3">The sequence shown here is derived from an EMBL/GenBank/DDBJ whole genome shotgun (WGS) entry which is preliminary data.</text>
</comment>